<feature type="signal peptide" evidence="1">
    <location>
        <begin position="1"/>
        <end position="20"/>
    </location>
</feature>
<comment type="caution">
    <text evidence="2">The sequence shown here is derived from an EMBL/GenBank/DDBJ whole genome shotgun (WGS) entry which is preliminary data.</text>
</comment>
<dbReference type="Gene3D" id="2.40.160.10">
    <property type="entry name" value="Porin"/>
    <property type="match status" value="1"/>
</dbReference>
<organism evidence="2 3">
    <name type="scientific">Kangiella japonica</name>
    <dbReference type="NCBI Taxonomy" id="647384"/>
    <lineage>
        <taxon>Bacteria</taxon>
        <taxon>Pseudomonadati</taxon>
        <taxon>Pseudomonadota</taxon>
        <taxon>Gammaproteobacteria</taxon>
        <taxon>Kangiellales</taxon>
        <taxon>Kangiellaceae</taxon>
        <taxon>Kangiella</taxon>
    </lineage>
</organism>
<keyword evidence="1" id="KW-0732">Signal</keyword>
<name>A0ABN0SX37_9GAMM</name>
<proteinExistence type="predicted"/>
<dbReference type="Proteomes" id="UP001501221">
    <property type="component" value="Unassembled WGS sequence"/>
</dbReference>
<accession>A0ABN0SX37</accession>
<reference evidence="2 3" key="1">
    <citation type="journal article" date="2019" name="Int. J. Syst. Evol. Microbiol.">
        <title>The Global Catalogue of Microorganisms (GCM) 10K type strain sequencing project: providing services to taxonomists for standard genome sequencing and annotation.</title>
        <authorList>
            <consortium name="The Broad Institute Genomics Platform"/>
            <consortium name="The Broad Institute Genome Sequencing Center for Infectious Disease"/>
            <person name="Wu L."/>
            <person name="Ma J."/>
        </authorList>
    </citation>
    <scope>NUCLEOTIDE SEQUENCE [LARGE SCALE GENOMIC DNA]</scope>
    <source>
        <strain evidence="2 3">JCM 16211</strain>
    </source>
</reference>
<evidence type="ECO:0000256" key="1">
    <source>
        <dbReference type="SAM" id="SignalP"/>
    </source>
</evidence>
<evidence type="ECO:0000313" key="2">
    <source>
        <dbReference type="EMBL" id="GAA0204426.1"/>
    </source>
</evidence>
<dbReference type="EMBL" id="BAAAFM010000003">
    <property type="protein sequence ID" value="GAA0204426.1"/>
    <property type="molecule type" value="Genomic_DNA"/>
</dbReference>
<dbReference type="Pfam" id="PF07396">
    <property type="entry name" value="Porin_O_P"/>
    <property type="match status" value="1"/>
</dbReference>
<dbReference type="SUPFAM" id="SSF56935">
    <property type="entry name" value="Porins"/>
    <property type="match status" value="1"/>
</dbReference>
<dbReference type="InterPro" id="IPR023614">
    <property type="entry name" value="Porin_dom_sf"/>
</dbReference>
<sequence>MRLKLITVAVAAIMSTPAYAETEAQAKAGGGLKVKTDDVSIKVGGRLMYDIDWFDDEAFTGNTGSGSDSELRRARIYVSGEFGDWKAKVQGDFKDDGSTKLGDAYLQYNGWDDLALTLGKHKEPFGLEEQTSSKDITAIERTMIINALAPGKNYGASLGSASNEFTWQFGVFDHGDEGGNIATGITGRMTFAPIITDDEVLHLGAGFRQSRLAGNVYKDGDQRLEVHTADEKVGSGTIMGESITAYNLELAYAAGPFHMQAEYFEGEVDGGGWTADTDIDGYYAQFGYVLTGESRPYSKGKFKRVTPKGSAGAWEVFGRLSHYAPGSDEADAYTLGLNYYANKAVRVGINYVNGDMNEGGVNKDGNALALRFQYVF</sequence>
<gene>
    <name evidence="2" type="ORF">GCM10009123_09690</name>
</gene>
<evidence type="ECO:0000313" key="3">
    <source>
        <dbReference type="Proteomes" id="UP001501221"/>
    </source>
</evidence>
<dbReference type="InterPro" id="IPR010870">
    <property type="entry name" value="Porin_O/P"/>
</dbReference>
<dbReference type="RefSeq" id="WP_343987386.1">
    <property type="nucleotide sequence ID" value="NZ_BAAAFM010000003.1"/>
</dbReference>
<protein>
    <submittedName>
        <fullName evidence="2">OprO/OprP family phosphate-selective porin</fullName>
    </submittedName>
</protein>
<feature type="chain" id="PRO_5046771952" evidence="1">
    <location>
        <begin position="21"/>
        <end position="376"/>
    </location>
</feature>
<keyword evidence="3" id="KW-1185">Reference proteome</keyword>